<dbReference type="EMBL" id="CAJOBA010053844">
    <property type="protein sequence ID" value="CAF4268897.1"/>
    <property type="molecule type" value="Genomic_DNA"/>
</dbReference>
<name>A0A8S2FJK7_9BILA</name>
<feature type="coiled-coil region" evidence="1">
    <location>
        <begin position="15"/>
        <end position="63"/>
    </location>
</feature>
<dbReference type="EMBL" id="CAJNOK010031933">
    <property type="protein sequence ID" value="CAF1478014.1"/>
    <property type="molecule type" value="Genomic_DNA"/>
</dbReference>
<reference evidence="2" key="1">
    <citation type="submission" date="2021-02" db="EMBL/GenBank/DDBJ databases">
        <authorList>
            <person name="Nowell W R."/>
        </authorList>
    </citation>
    <scope>NUCLEOTIDE SEQUENCE</scope>
</reference>
<evidence type="ECO:0000256" key="1">
    <source>
        <dbReference type="SAM" id="Coils"/>
    </source>
</evidence>
<comment type="caution">
    <text evidence="2">The sequence shown here is derived from an EMBL/GenBank/DDBJ whole genome shotgun (WGS) entry which is preliminary data.</text>
</comment>
<dbReference type="Proteomes" id="UP000682733">
    <property type="component" value="Unassembled WGS sequence"/>
</dbReference>
<dbReference type="AlphaFoldDB" id="A0A8S2FJK7"/>
<accession>A0A8S2FJK7</accession>
<gene>
    <name evidence="2" type="ORF">OVA965_LOCUS35940</name>
    <name evidence="3" type="ORF">TMI583_LOCUS36926</name>
</gene>
<sequence length="111" mass="13644">MKIKQYVIKTCLDAIKRHEKQNETETTKIRTLETIPEEKEEYIKETKAELDQEQWRKESTKKQQDFVDYKQQMLQPKKEHFELAQNQLKMLLSEEERHKKSLIDKETEYNR</sequence>
<dbReference type="Proteomes" id="UP000677228">
    <property type="component" value="Unassembled WGS sequence"/>
</dbReference>
<evidence type="ECO:0000313" key="3">
    <source>
        <dbReference type="EMBL" id="CAF4268897.1"/>
    </source>
</evidence>
<protein>
    <submittedName>
        <fullName evidence="2">Uncharacterized protein</fullName>
    </submittedName>
</protein>
<organism evidence="2 4">
    <name type="scientific">Didymodactylos carnosus</name>
    <dbReference type="NCBI Taxonomy" id="1234261"/>
    <lineage>
        <taxon>Eukaryota</taxon>
        <taxon>Metazoa</taxon>
        <taxon>Spiralia</taxon>
        <taxon>Gnathifera</taxon>
        <taxon>Rotifera</taxon>
        <taxon>Eurotatoria</taxon>
        <taxon>Bdelloidea</taxon>
        <taxon>Philodinida</taxon>
        <taxon>Philodinidae</taxon>
        <taxon>Didymodactylos</taxon>
    </lineage>
</organism>
<evidence type="ECO:0000313" key="2">
    <source>
        <dbReference type="EMBL" id="CAF1478014.1"/>
    </source>
</evidence>
<evidence type="ECO:0000313" key="4">
    <source>
        <dbReference type="Proteomes" id="UP000677228"/>
    </source>
</evidence>
<keyword evidence="1" id="KW-0175">Coiled coil</keyword>
<proteinExistence type="predicted"/>